<gene>
    <name evidence="5" type="primary">rpsI</name>
    <name evidence="6" type="ORF">SAMN06264868_11451</name>
</gene>
<dbReference type="NCBIfam" id="NF001099">
    <property type="entry name" value="PRK00132.1"/>
    <property type="match status" value="1"/>
</dbReference>
<dbReference type="Pfam" id="PF00380">
    <property type="entry name" value="Ribosomal_S9"/>
    <property type="match status" value="1"/>
</dbReference>
<reference evidence="6" key="1">
    <citation type="submission" date="2017-05" db="EMBL/GenBank/DDBJ databases">
        <authorList>
            <person name="Varghese N."/>
            <person name="Submissions S."/>
        </authorList>
    </citation>
    <scope>NUCLEOTIDE SEQUENCE</scope>
    <source>
        <strain evidence="6">DSM 18763</strain>
    </source>
</reference>
<dbReference type="PANTHER" id="PTHR21569:SF1">
    <property type="entry name" value="SMALL RIBOSOMAL SUBUNIT PROTEIN US9M"/>
    <property type="match status" value="1"/>
</dbReference>
<name>A0AA45WN21_9AQUI</name>
<evidence type="ECO:0000256" key="3">
    <source>
        <dbReference type="ARBA" id="ARBA00023274"/>
    </source>
</evidence>
<organism evidence="6 7">
    <name type="scientific">Venenivibrio stagnispumantis</name>
    <dbReference type="NCBI Taxonomy" id="407998"/>
    <lineage>
        <taxon>Bacteria</taxon>
        <taxon>Pseudomonadati</taxon>
        <taxon>Aquificota</taxon>
        <taxon>Aquificia</taxon>
        <taxon>Aquificales</taxon>
        <taxon>Hydrogenothermaceae</taxon>
        <taxon>Venenivibrio</taxon>
    </lineage>
</organism>
<evidence type="ECO:0000313" key="6">
    <source>
        <dbReference type="EMBL" id="SMP16060.1"/>
    </source>
</evidence>
<comment type="caution">
    <text evidence="6">The sequence shown here is derived from an EMBL/GenBank/DDBJ whole genome shotgun (WGS) entry which is preliminary data.</text>
</comment>
<proteinExistence type="inferred from homology"/>
<evidence type="ECO:0000256" key="4">
    <source>
        <dbReference type="ARBA" id="ARBA00035259"/>
    </source>
</evidence>
<dbReference type="AlphaFoldDB" id="A0AA45WN21"/>
<dbReference type="InterPro" id="IPR000754">
    <property type="entry name" value="Ribosomal_uS9"/>
</dbReference>
<evidence type="ECO:0000256" key="2">
    <source>
        <dbReference type="ARBA" id="ARBA00022980"/>
    </source>
</evidence>
<evidence type="ECO:0000256" key="1">
    <source>
        <dbReference type="ARBA" id="ARBA00005251"/>
    </source>
</evidence>
<dbReference type="PANTHER" id="PTHR21569">
    <property type="entry name" value="RIBOSOMAL PROTEIN S9"/>
    <property type="match status" value="1"/>
</dbReference>
<dbReference type="GO" id="GO:0003723">
    <property type="term" value="F:RNA binding"/>
    <property type="evidence" value="ECO:0007669"/>
    <property type="project" value="TreeGrafter"/>
</dbReference>
<dbReference type="InterPro" id="IPR014721">
    <property type="entry name" value="Ribsml_uS5_D2-typ_fold_subgr"/>
</dbReference>
<keyword evidence="2 5" id="KW-0689">Ribosomal protein</keyword>
<dbReference type="InterPro" id="IPR023035">
    <property type="entry name" value="Ribosomal_uS9_bac/plastid"/>
</dbReference>
<dbReference type="EMBL" id="FXTX01000014">
    <property type="protein sequence ID" value="SMP16060.1"/>
    <property type="molecule type" value="Genomic_DNA"/>
</dbReference>
<sequence length="144" mass="16250">MATEKAIKIDPKVAKYGTGRRKEAVARVWILPGEGRIFVKSSSGKEWNAKDYFERDILIEKINQPFVVTETLGKFDVYATVEGSGKPAQAEAVMYGIAKALEAYNPAFRTPLKSAGLMTRDARVKERKKYAQMGARAKYRWSKR</sequence>
<accession>A0AA45WN21</accession>
<evidence type="ECO:0000256" key="5">
    <source>
        <dbReference type="HAMAP-Rule" id="MF_00532"/>
    </source>
</evidence>
<dbReference type="RefSeq" id="WP_345782856.1">
    <property type="nucleotide sequence ID" value="NZ_FXTX01000014.1"/>
</dbReference>
<comment type="similarity">
    <text evidence="1 5">Belongs to the universal ribosomal protein uS9 family.</text>
</comment>
<dbReference type="Proteomes" id="UP001157947">
    <property type="component" value="Unassembled WGS sequence"/>
</dbReference>
<protein>
    <recommendedName>
        <fullName evidence="4 5">Small ribosomal subunit protein uS9</fullName>
    </recommendedName>
</protein>
<dbReference type="Gene3D" id="3.30.230.10">
    <property type="match status" value="1"/>
</dbReference>
<dbReference type="GO" id="GO:0006412">
    <property type="term" value="P:translation"/>
    <property type="evidence" value="ECO:0007669"/>
    <property type="project" value="UniProtKB-UniRule"/>
</dbReference>
<dbReference type="GO" id="GO:0022627">
    <property type="term" value="C:cytosolic small ribosomal subunit"/>
    <property type="evidence" value="ECO:0007669"/>
    <property type="project" value="TreeGrafter"/>
</dbReference>
<keyword evidence="7" id="KW-1185">Reference proteome</keyword>
<dbReference type="SUPFAM" id="SSF54211">
    <property type="entry name" value="Ribosomal protein S5 domain 2-like"/>
    <property type="match status" value="1"/>
</dbReference>
<dbReference type="HAMAP" id="MF_00532_B">
    <property type="entry name" value="Ribosomal_uS9_B"/>
    <property type="match status" value="1"/>
</dbReference>
<dbReference type="InterPro" id="IPR020568">
    <property type="entry name" value="Ribosomal_Su5_D2-typ_SF"/>
</dbReference>
<dbReference type="FunFam" id="3.30.230.10:FF:000001">
    <property type="entry name" value="30S ribosomal protein S9"/>
    <property type="match status" value="1"/>
</dbReference>
<keyword evidence="3 5" id="KW-0687">Ribonucleoprotein</keyword>
<evidence type="ECO:0000313" key="7">
    <source>
        <dbReference type="Proteomes" id="UP001157947"/>
    </source>
</evidence>
<dbReference type="GO" id="GO:0003735">
    <property type="term" value="F:structural constituent of ribosome"/>
    <property type="evidence" value="ECO:0007669"/>
    <property type="project" value="InterPro"/>
</dbReference>